<keyword evidence="4" id="KW-1185">Reference proteome</keyword>
<accession>A0A1Y1I0P4</accession>
<gene>
    <name evidence="3" type="ORF">KFL_001090060</name>
</gene>
<evidence type="ECO:0000256" key="1">
    <source>
        <dbReference type="SAM" id="Coils"/>
    </source>
</evidence>
<keyword evidence="2" id="KW-0812">Transmembrane</keyword>
<dbReference type="AlphaFoldDB" id="A0A1Y1I0P4"/>
<keyword evidence="3" id="KW-0808">Transferase</keyword>
<dbReference type="GO" id="GO:0016757">
    <property type="term" value="F:glycosyltransferase activity"/>
    <property type="evidence" value="ECO:0000318"/>
    <property type="project" value="GO_Central"/>
</dbReference>
<dbReference type="PANTHER" id="PTHR20961">
    <property type="entry name" value="GLYCOSYLTRANSFERASE"/>
    <property type="match status" value="1"/>
</dbReference>
<dbReference type="InterPro" id="IPR007657">
    <property type="entry name" value="Glycosyltransferase_61"/>
</dbReference>
<keyword evidence="2" id="KW-0472">Membrane</keyword>
<keyword evidence="1" id="KW-0175">Coiled coil</keyword>
<dbReference type="PANTHER" id="PTHR20961:SF124">
    <property type="entry name" value="GLYCOSYLTRANSFERASE"/>
    <property type="match status" value="1"/>
</dbReference>
<evidence type="ECO:0000313" key="4">
    <source>
        <dbReference type="Proteomes" id="UP000054558"/>
    </source>
</evidence>
<organism evidence="3 4">
    <name type="scientific">Klebsormidium nitens</name>
    <name type="common">Green alga</name>
    <name type="synonym">Ulothrix nitens</name>
    <dbReference type="NCBI Taxonomy" id="105231"/>
    <lineage>
        <taxon>Eukaryota</taxon>
        <taxon>Viridiplantae</taxon>
        <taxon>Streptophyta</taxon>
        <taxon>Klebsormidiophyceae</taxon>
        <taxon>Klebsormidiales</taxon>
        <taxon>Klebsormidiaceae</taxon>
        <taxon>Klebsormidium</taxon>
    </lineage>
</organism>
<feature type="coiled-coil region" evidence="1">
    <location>
        <begin position="66"/>
        <end position="134"/>
    </location>
</feature>
<sequence length="580" mass="64466">MDHASTPSKSGATALTGVTRCLQHIRVLAALCVGIVLIMSACIPFIQCHNVFRAVLASWQAANREHVTAVNEVRGATQELHNLQKQVAALDAWRISSNQKLELEHKLQDLRGQYAALEREAQVMRQELFNLQYALAQEKHLPLDSPGWKPQAEQAKDIPESLGCEKGNHIYDMCHVTGDVRIMRDGKRIVLLSDNPSLLGKTYHIQPHPRKFDEAIMRTDVSKIELSVQPTANALGLGKCVNMKPTTLPVLVFSVGGMIGNFVNDYSDVFLPLYQTAAKYRGEVVLHVIDKAWWAVSNIEMIQAFSNYKVHVAAVDDFADDAAKFMDCFYKVHIGLKSHLIFYDMINSQGHLDESLAGVKLRGFSDAVAAGMGLPTPLPSPVETAKKKPTLGILTKTGKRRLVNEKEVAAWAREAGFDVLVLDCDMHCTKTPWTDLVAMMRRMDVYLGVEGEEMMHALLMRPAAVVVQLMQYGTDGTFLGSHCKHVAHMLELSYVEWVAKLEDTNLLEVVKGDKTHPAVVDPRAVWGGKTSLGETPDAGLHAGLTYYHDLDVRIPKEEALKIFASVKQLLVTPKPLKPWW</sequence>
<evidence type="ECO:0000256" key="2">
    <source>
        <dbReference type="SAM" id="Phobius"/>
    </source>
</evidence>
<protein>
    <submittedName>
        <fullName evidence="3">Glycosyltransferase family 61 protein</fullName>
    </submittedName>
</protein>
<dbReference type="EMBL" id="DF237058">
    <property type="protein sequence ID" value="GAQ82357.1"/>
    <property type="molecule type" value="Genomic_DNA"/>
</dbReference>
<evidence type="ECO:0000313" key="3">
    <source>
        <dbReference type="EMBL" id="GAQ82357.1"/>
    </source>
</evidence>
<proteinExistence type="predicted"/>
<reference evidence="3 4" key="1">
    <citation type="journal article" date="2014" name="Nat. Commun.">
        <title>Klebsormidium flaccidum genome reveals primary factors for plant terrestrial adaptation.</title>
        <authorList>
            <person name="Hori K."/>
            <person name="Maruyama F."/>
            <person name="Fujisawa T."/>
            <person name="Togashi T."/>
            <person name="Yamamoto N."/>
            <person name="Seo M."/>
            <person name="Sato S."/>
            <person name="Yamada T."/>
            <person name="Mori H."/>
            <person name="Tajima N."/>
            <person name="Moriyama T."/>
            <person name="Ikeuchi M."/>
            <person name="Watanabe M."/>
            <person name="Wada H."/>
            <person name="Kobayashi K."/>
            <person name="Saito M."/>
            <person name="Masuda T."/>
            <person name="Sasaki-Sekimoto Y."/>
            <person name="Mashiguchi K."/>
            <person name="Awai K."/>
            <person name="Shimojima M."/>
            <person name="Masuda S."/>
            <person name="Iwai M."/>
            <person name="Nobusawa T."/>
            <person name="Narise T."/>
            <person name="Kondo S."/>
            <person name="Saito H."/>
            <person name="Sato R."/>
            <person name="Murakawa M."/>
            <person name="Ihara Y."/>
            <person name="Oshima-Yamada Y."/>
            <person name="Ohtaka K."/>
            <person name="Satoh M."/>
            <person name="Sonobe K."/>
            <person name="Ishii M."/>
            <person name="Ohtani R."/>
            <person name="Kanamori-Sato M."/>
            <person name="Honoki R."/>
            <person name="Miyazaki D."/>
            <person name="Mochizuki H."/>
            <person name="Umetsu J."/>
            <person name="Higashi K."/>
            <person name="Shibata D."/>
            <person name="Kamiya Y."/>
            <person name="Sato N."/>
            <person name="Nakamura Y."/>
            <person name="Tabata S."/>
            <person name="Ida S."/>
            <person name="Kurokawa K."/>
            <person name="Ohta H."/>
        </authorList>
    </citation>
    <scope>NUCLEOTIDE SEQUENCE [LARGE SCALE GENOMIC DNA]</scope>
    <source>
        <strain evidence="3 4">NIES-2285</strain>
    </source>
</reference>
<feature type="transmembrane region" description="Helical" evidence="2">
    <location>
        <begin position="27"/>
        <end position="46"/>
    </location>
</feature>
<dbReference type="Proteomes" id="UP000054558">
    <property type="component" value="Unassembled WGS sequence"/>
</dbReference>
<name>A0A1Y1I0P4_KLENI</name>
<keyword evidence="2" id="KW-1133">Transmembrane helix</keyword>